<dbReference type="RefSeq" id="WP_064594754.1">
    <property type="nucleotide sequence ID" value="NZ_LYRP01000001.1"/>
</dbReference>
<accession>A0A1B7L910</accession>
<sequence>MSNEIIIFSRSLPFHHLGGMEVVAWDLAVELGKSGYKVTVVTTEMKAEPVKENASYPNIISLKNIPVAEYSTGWWKETEKLISGWPEKENVRAVISISAGAFSCLKYKNDFPNARFIMQAHGTSVGEILSKIKTGKIKKILSCIKNIKGFYGDAKHYKYFDWIVAVGDAVFNDLTSFPTNQICNSSNVIKIENGIDQSLFSDDVLLKEQLREELCIPQDALVFLSASRLHEQKGVDNNIQLFKRIKEVNNNVKYIICGDGPYENNLRNDVERLALSNDVIFAGSRTRPELAKLMQCADAFLFLTKRVEGLPLNLLEAMSAGLPIIISEHLYFDASRKILKCNPYKAEAVPVLKFLNESGKRESYIPQRNTLKFSVESYISLFR</sequence>
<dbReference type="STRING" id="1691903.A9B99_03800"/>
<keyword evidence="3" id="KW-1185">Reference proteome</keyword>
<evidence type="ECO:0000313" key="2">
    <source>
        <dbReference type="EMBL" id="OAT78834.1"/>
    </source>
</evidence>
<dbReference type="SUPFAM" id="SSF53756">
    <property type="entry name" value="UDP-Glycosyltransferase/glycogen phosphorylase"/>
    <property type="match status" value="1"/>
</dbReference>
<comment type="caution">
    <text evidence="2">The sequence shown here is derived from an EMBL/GenBank/DDBJ whole genome shotgun (WGS) entry which is preliminary data.</text>
</comment>
<dbReference type="AlphaFoldDB" id="A0A1B7L910"/>
<gene>
    <name evidence="2" type="ORF">A9B99_03800</name>
</gene>
<dbReference type="GO" id="GO:1901135">
    <property type="term" value="P:carbohydrate derivative metabolic process"/>
    <property type="evidence" value="ECO:0007669"/>
    <property type="project" value="UniProtKB-ARBA"/>
</dbReference>
<protein>
    <submittedName>
        <fullName evidence="2">Glycosyl transferase family 1</fullName>
    </submittedName>
</protein>
<evidence type="ECO:0000313" key="3">
    <source>
        <dbReference type="Proteomes" id="UP000078225"/>
    </source>
</evidence>
<dbReference type="EMBL" id="LYRP01000001">
    <property type="protein sequence ID" value="OAT78834.1"/>
    <property type="molecule type" value="Genomic_DNA"/>
</dbReference>
<reference evidence="3" key="1">
    <citation type="submission" date="2016-05" db="EMBL/GenBank/DDBJ databases">
        <authorList>
            <person name="Behera P."/>
            <person name="Vaishampayan P."/>
            <person name="Singh N."/>
            <person name="Raina V."/>
            <person name="Suar M."/>
            <person name="Pattnaik A."/>
            <person name="Rastogi G."/>
        </authorList>
    </citation>
    <scope>NUCLEOTIDE SEQUENCE [LARGE SCALE GENOMIC DNA]</scope>
    <source>
        <strain evidence="3">MP23</strain>
    </source>
</reference>
<name>A0A1B7L910_9ENTR</name>
<dbReference type="CDD" id="cd03801">
    <property type="entry name" value="GT4_PimA-like"/>
    <property type="match status" value="1"/>
</dbReference>
<dbReference type="InterPro" id="IPR001296">
    <property type="entry name" value="Glyco_trans_1"/>
</dbReference>
<proteinExistence type="predicted"/>
<dbReference type="GO" id="GO:0016757">
    <property type="term" value="F:glycosyltransferase activity"/>
    <property type="evidence" value="ECO:0007669"/>
    <property type="project" value="InterPro"/>
</dbReference>
<dbReference type="PANTHER" id="PTHR12526">
    <property type="entry name" value="GLYCOSYLTRANSFERASE"/>
    <property type="match status" value="1"/>
</dbReference>
<organism evidence="2 3">
    <name type="scientific">Mangrovibacter phragmitis</name>
    <dbReference type="NCBI Taxonomy" id="1691903"/>
    <lineage>
        <taxon>Bacteria</taxon>
        <taxon>Pseudomonadati</taxon>
        <taxon>Pseudomonadota</taxon>
        <taxon>Gammaproteobacteria</taxon>
        <taxon>Enterobacterales</taxon>
        <taxon>Enterobacteriaceae</taxon>
        <taxon>Mangrovibacter</taxon>
    </lineage>
</organism>
<dbReference type="Pfam" id="PF00534">
    <property type="entry name" value="Glycos_transf_1"/>
    <property type="match status" value="1"/>
</dbReference>
<dbReference type="OrthoDB" id="9777346at2"/>
<dbReference type="PANTHER" id="PTHR12526:SF630">
    <property type="entry name" value="GLYCOSYLTRANSFERASE"/>
    <property type="match status" value="1"/>
</dbReference>
<dbReference type="Gene3D" id="3.40.50.2000">
    <property type="entry name" value="Glycogen Phosphorylase B"/>
    <property type="match status" value="2"/>
</dbReference>
<feature type="domain" description="Glycosyl transferase family 1" evidence="1">
    <location>
        <begin position="208"/>
        <end position="328"/>
    </location>
</feature>
<keyword evidence="2" id="KW-0808">Transferase</keyword>
<evidence type="ECO:0000259" key="1">
    <source>
        <dbReference type="Pfam" id="PF00534"/>
    </source>
</evidence>
<dbReference type="Proteomes" id="UP000078225">
    <property type="component" value="Unassembled WGS sequence"/>
</dbReference>